<evidence type="ECO:0000256" key="1">
    <source>
        <dbReference type="ARBA" id="ARBA00004651"/>
    </source>
</evidence>
<feature type="active site" evidence="12">
    <location>
        <position position="184"/>
    </location>
</feature>
<dbReference type="CDD" id="cd07340">
    <property type="entry name" value="M48B_Htpx_like"/>
    <property type="match status" value="1"/>
</dbReference>
<evidence type="ECO:0000256" key="5">
    <source>
        <dbReference type="ARBA" id="ARBA00022692"/>
    </source>
</evidence>
<evidence type="ECO:0000256" key="3">
    <source>
        <dbReference type="ARBA" id="ARBA00022475"/>
    </source>
</evidence>
<dbReference type="Gene3D" id="3.30.2010.10">
    <property type="entry name" value="Metalloproteases ('zincins'), catalytic domain"/>
    <property type="match status" value="1"/>
</dbReference>
<name>A0A124G0N9_UNCT6</name>
<organism evidence="14 15">
    <name type="scientific">candidate division TA06 bacterium 34_109</name>
    <dbReference type="NCBI Taxonomy" id="1635277"/>
    <lineage>
        <taxon>Bacteria</taxon>
        <taxon>Bacteria division TA06</taxon>
    </lineage>
</organism>
<evidence type="ECO:0000256" key="6">
    <source>
        <dbReference type="ARBA" id="ARBA00022723"/>
    </source>
</evidence>
<feature type="transmembrane region" description="Helical" evidence="12">
    <location>
        <begin position="195"/>
        <end position="214"/>
    </location>
</feature>
<sequence>MAAKVCPRCGFYNNVKRKRCSLCDAPLDGSQIKDLSYNKKENFYRIQSSNKRNSVLLIIFLFIFLIILGFIFGYIFDIGYTGPILALIISTVTTLISYNMGKSIVLKISGARRVTKEDEPQFVNVVEEIAIAAGLPTPETYIIESNALNAFATGKNPNDSAIAITRGLLNKLNREELSGVVAHEMSHISNLDIRFSMLVGVIVGTIVMLSDWLLRYLFWGRRGKRNRREGGGGAEIIILLIAILLAIIAPILAKLIQMSISRKRELMADAKGVEFTRNPEGLASALEKIAQSSIKLETATRATAHMFISNPFKDFSKKSSALFSTHPPIESRIRILRSM</sequence>
<evidence type="ECO:0000313" key="15">
    <source>
        <dbReference type="Proteomes" id="UP000053467"/>
    </source>
</evidence>
<proteinExistence type="inferred from homology"/>
<feature type="binding site" evidence="12">
    <location>
        <position position="187"/>
    </location>
    <ligand>
        <name>Zn(2+)</name>
        <dbReference type="ChEBI" id="CHEBI:29105"/>
        <note>catalytic</note>
    </ligand>
</feature>
<comment type="caution">
    <text evidence="14">The sequence shown here is derived from an EMBL/GenBank/DDBJ whole genome shotgun (WGS) entry which is preliminary data.</text>
</comment>
<feature type="transmembrane region" description="Helical" evidence="12">
    <location>
        <begin position="82"/>
        <end position="100"/>
    </location>
</feature>
<comment type="cofactor">
    <cofactor evidence="12">
        <name>Zn(2+)</name>
        <dbReference type="ChEBI" id="CHEBI:29105"/>
    </cofactor>
    <text evidence="12">Binds 1 zinc ion per subunit.</text>
</comment>
<keyword evidence="5 12" id="KW-0812">Transmembrane</keyword>
<evidence type="ECO:0000256" key="8">
    <source>
        <dbReference type="ARBA" id="ARBA00022833"/>
    </source>
</evidence>
<dbReference type="EC" id="3.4.24.-" evidence="12"/>
<gene>
    <name evidence="12" type="primary">htpX</name>
    <name evidence="14" type="ORF">XE03_0081</name>
</gene>
<keyword evidence="10 12" id="KW-0482">Metalloprotease</keyword>
<comment type="similarity">
    <text evidence="2 12">Belongs to the peptidase M48B family.</text>
</comment>
<keyword evidence="7 12" id="KW-0378">Hydrolase</keyword>
<evidence type="ECO:0000259" key="13">
    <source>
        <dbReference type="Pfam" id="PF01435"/>
    </source>
</evidence>
<dbReference type="EMBL" id="LGGX01000001">
    <property type="protein sequence ID" value="KUK88075.1"/>
    <property type="molecule type" value="Genomic_DNA"/>
</dbReference>
<evidence type="ECO:0000256" key="9">
    <source>
        <dbReference type="ARBA" id="ARBA00022989"/>
    </source>
</evidence>
<dbReference type="GO" id="GO:0008270">
    <property type="term" value="F:zinc ion binding"/>
    <property type="evidence" value="ECO:0007669"/>
    <property type="project" value="UniProtKB-UniRule"/>
</dbReference>
<evidence type="ECO:0000256" key="7">
    <source>
        <dbReference type="ARBA" id="ARBA00022801"/>
    </source>
</evidence>
<keyword evidence="11 12" id="KW-0472">Membrane</keyword>
<reference evidence="15" key="1">
    <citation type="journal article" date="2015" name="MBio">
        <title>Genome-Resolved Metagenomic Analysis Reveals Roles for Candidate Phyla and Other Microbial Community Members in Biogeochemical Transformations in Oil Reservoirs.</title>
        <authorList>
            <person name="Hu P."/>
            <person name="Tom L."/>
            <person name="Singh A."/>
            <person name="Thomas B.C."/>
            <person name="Baker B.J."/>
            <person name="Piceno Y.M."/>
            <person name="Andersen G.L."/>
            <person name="Banfield J.F."/>
        </authorList>
    </citation>
    <scope>NUCLEOTIDE SEQUENCE [LARGE SCALE GENOMIC DNA]</scope>
</reference>
<dbReference type="Proteomes" id="UP000053467">
    <property type="component" value="Unassembled WGS sequence"/>
</dbReference>
<comment type="subcellular location">
    <subcellularLocation>
        <location evidence="1 12">Cell membrane</location>
        <topology evidence="1 12">Multi-pass membrane protein</topology>
    </subcellularLocation>
</comment>
<evidence type="ECO:0000256" key="4">
    <source>
        <dbReference type="ARBA" id="ARBA00022670"/>
    </source>
</evidence>
<feature type="transmembrane region" description="Helical" evidence="12">
    <location>
        <begin position="234"/>
        <end position="256"/>
    </location>
</feature>
<protein>
    <recommendedName>
        <fullName evidence="12">Protease HtpX homolog</fullName>
        <ecNumber evidence="12">3.4.24.-</ecNumber>
    </recommendedName>
</protein>
<evidence type="ECO:0000313" key="14">
    <source>
        <dbReference type="EMBL" id="KUK88075.1"/>
    </source>
</evidence>
<evidence type="ECO:0000256" key="12">
    <source>
        <dbReference type="HAMAP-Rule" id="MF_00188"/>
    </source>
</evidence>
<dbReference type="GO" id="GO:0004222">
    <property type="term" value="F:metalloendopeptidase activity"/>
    <property type="evidence" value="ECO:0007669"/>
    <property type="project" value="UniProtKB-UniRule"/>
</dbReference>
<dbReference type="PANTHER" id="PTHR43221">
    <property type="entry name" value="PROTEASE HTPX"/>
    <property type="match status" value="1"/>
</dbReference>
<keyword evidence="9 12" id="KW-1133">Transmembrane helix</keyword>
<dbReference type="GO" id="GO:0006508">
    <property type="term" value="P:proteolysis"/>
    <property type="evidence" value="ECO:0007669"/>
    <property type="project" value="UniProtKB-KW"/>
</dbReference>
<dbReference type="GO" id="GO:0005886">
    <property type="term" value="C:plasma membrane"/>
    <property type="evidence" value="ECO:0007669"/>
    <property type="project" value="UniProtKB-SubCell"/>
</dbReference>
<accession>A0A124G0N9</accession>
<feature type="binding site" evidence="12">
    <location>
        <position position="265"/>
    </location>
    <ligand>
        <name>Zn(2+)</name>
        <dbReference type="ChEBI" id="CHEBI:29105"/>
        <note>catalytic</note>
    </ligand>
</feature>
<feature type="binding site" evidence="12">
    <location>
        <position position="183"/>
    </location>
    <ligand>
        <name>Zn(2+)</name>
        <dbReference type="ChEBI" id="CHEBI:29105"/>
        <note>catalytic</note>
    </ligand>
</feature>
<evidence type="ECO:0000256" key="2">
    <source>
        <dbReference type="ARBA" id="ARBA00009779"/>
    </source>
</evidence>
<evidence type="ECO:0000256" key="10">
    <source>
        <dbReference type="ARBA" id="ARBA00023049"/>
    </source>
</evidence>
<dbReference type="Pfam" id="PF01435">
    <property type="entry name" value="Peptidase_M48"/>
    <property type="match status" value="1"/>
</dbReference>
<dbReference type="AlphaFoldDB" id="A0A124G0N9"/>
<keyword evidence="6 12" id="KW-0479">Metal-binding</keyword>
<dbReference type="InterPro" id="IPR001915">
    <property type="entry name" value="Peptidase_M48"/>
</dbReference>
<keyword evidence="8 12" id="KW-0862">Zinc</keyword>
<keyword evidence="4 12" id="KW-0645">Protease</keyword>
<dbReference type="PANTHER" id="PTHR43221:SF1">
    <property type="entry name" value="PROTEASE HTPX"/>
    <property type="match status" value="1"/>
</dbReference>
<keyword evidence="3 12" id="KW-1003">Cell membrane</keyword>
<feature type="transmembrane region" description="Helical" evidence="12">
    <location>
        <begin position="55"/>
        <end position="76"/>
    </location>
</feature>
<dbReference type="InterPro" id="IPR050083">
    <property type="entry name" value="HtpX_protease"/>
</dbReference>
<feature type="domain" description="Peptidase M48" evidence="13">
    <location>
        <begin position="120"/>
        <end position="338"/>
    </location>
</feature>
<dbReference type="HAMAP" id="MF_00188">
    <property type="entry name" value="Pept_M48_protease_HtpX"/>
    <property type="match status" value="1"/>
</dbReference>
<dbReference type="InterPro" id="IPR022919">
    <property type="entry name" value="Pept_M48_protease_HtpX"/>
</dbReference>
<evidence type="ECO:0000256" key="11">
    <source>
        <dbReference type="ARBA" id="ARBA00023136"/>
    </source>
</evidence>